<evidence type="ECO:0000313" key="1">
    <source>
        <dbReference type="EMBL" id="SKC13862.1"/>
    </source>
</evidence>
<organism evidence="1 2">
    <name type="scientific">Dyadobacter psychrophilus</name>
    <dbReference type="NCBI Taxonomy" id="651661"/>
    <lineage>
        <taxon>Bacteria</taxon>
        <taxon>Pseudomonadati</taxon>
        <taxon>Bacteroidota</taxon>
        <taxon>Cytophagia</taxon>
        <taxon>Cytophagales</taxon>
        <taxon>Spirosomataceae</taxon>
        <taxon>Dyadobacter</taxon>
    </lineage>
</organism>
<dbReference type="STRING" id="651661.SAMN05660293_04661"/>
<evidence type="ECO:0000313" key="2">
    <source>
        <dbReference type="Proteomes" id="UP000190897"/>
    </source>
</evidence>
<dbReference type="Pfam" id="PF14054">
    <property type="entry name" value="DUF4249"/>
    <property type="match status" value="1"/>
</dbReference>
<dbReference type="EMBL" id="FUZA01000007">
    <property type="protein sequence ID" value="SKC13862.1"/>
    <property type="molecule type" value="Genomic_DNA"/>
</dbReference>
<name>A0A1T5GZI4_9BACT</name>
<dbReference type="AlphaFoldDB" id="A0A1T5GZI4"/>
<accession>A0A1T5GZI4</accession>
<dbReference type="Proteomes" id="UP000190897">
    <property type="component" value="Unassembled WGS sequence"/>
</dbReference>
<dbReference type="InterPro" id="IPR025345">
    <property type="entry name" value="DUF4249"/>
</dbReference>
<evidence type="ECO:0008006" key="3">
    <source>
        <dbReference type="Google" id="ProtNLM"/>
    </source>
</evidence>
<gene>
    <name evidence="1" type="ORF">SAMN05660293_04661</name>
</gene>
<proteinExistence type="predicted"/>
<protein>
    <recommendedName>
        <fullName evidence="3">DUF4249 domain-containing protein</fullName>
    </recommendedName>
</protein>
<reference evidence="2" key="1">
    <citation type="submission" date="2017-02" db="EMBL/GenBank/DDBJ databases">
        <authorList>
            <person name="Varghese N."/>
            <person name="Submissions S."/>
        </authorList>
    </citation>
    <scope>NUCLEOTIDE SEQUENCE [LARGE SCALE GENOMIC DNA]</scope>
    <source>
        <strain evidence="2">DSM 22270</strain>
    </source>
</reference>
<keyword evidence="2" id="KW-1185">Reference proteome</keyword>
<sequence length="375" mass="42287">MRNRLPKFVAFVLLFFMDSCIEPFSPPEVNSIENHLVVDGFLNVGQDTSRIELRRTQNVNQTAGPIIETGAEMSVEAESGEINAFTESKPGLYVLPPRQYSMSGKYRLRIKTRDAKEYLSDFVEVSVTPAIDSLTTKFDSFQDAMIFYVNAHDTQGKVQFYRWKFEETWEYRAAYQTAIEVIDKKYVGRQIDINHCWGNQKSGSILLGTTIKLSSDIIKDLPLFKVPVSTNKLYMKYSVLVKQYGLSRPAFEYWTSLSKTTQGTGTLFDPQPSQVTGNIKSTTNGQDLVFGYFSASTEETKRLTITPRLGRNPTCMMPDTFDVVCNPMSSRQCGLETTSLLIAYAGLRGEFLLGSPSECTDCRTQGGTLQKPSYW</sequence>
<dbReference type="OrthoDB" id="1062680at2"/>
<dbReference type="RefSeq" id="WP_082217111.1">
    <property type="nucleotide sequence ID" value="NZ_FUZA01000007.1"/>
</dbReference>